<dbReference type="EMBL" id="VXIS01000266">
    <property type="protein sequence ID" value="KAA8895407.1"/>
    <property type="molecule type" value="Genomic_DNA"/>
</dbReference>
<feature type="domain" description="Fungal-type protein kinase" evidence="2">
    <location>
        <begin position="316"/>
        <end position="563"/>
    </location>
</feature>
<dbReference type="Pfam" id="PF17667">
    <property type="entry name" value="Pkinase_fungal"/>
    <property type="match status" value="1"/>
</dbReference>
<protein>
    <recommendedName>
        <fullName evidence="2">Fungal-type protein kinase domain-containing protein</fullName>
    </recommendedName>
</protein>
<dbReference type="Proteomes" id="UP000326924">
    <property type="component" value="Unassembled WGS sequence"/>
</dbReference>
<dbReference type="InterPro" id="IPR040976">
    <property type="entry name" value="Pkinase_fungal"/>
</dbReference>
<evidence type="ECO:0000313" key="4">
    <source>
        <dbReference type="Proteomes" id="UP000326924"/>
    </source>
</evidence>
<evidence type="ECO:0000256" key="1">
    <source>
        <dbReference type="SAM" id="MobiDB-lite"/>
    </source>
</evidence>
<name>A0A5J5EK08_9PEZI</name>
<evidence type="ECO:0000259" key="2">
    <source>
        <dbReference type="Pfam" id="PF17667"/>
    </source>
</evidence>
<gene>
    <name evidence="3" type="ORF">FN846DRAFT_894179</name>
</gene>
<evidence type="ECO:0000313" key="3">
    <source>
        <dbReference type="EMBL" id="KAA8895407.1"/>
    </source>
</evidence>
<accession>A0A5J5EK08</accession>
<comment type="caution">
    <text evidence="3">The sequence shown here is derived from an EMBL/GenBank/DDBJ whole genome shotgun (WGS) entry which is preliminary data.</text>
</comment>
<proteinExistence type="predicted"/>
<dbReference type="AlphaFoldDB" id="A0A5J5EK08"/>
<keyword evidence="4" id="KW-1185">Reference proteome</keyword>
<dbReference type="OrthoDB" id="5584477at2759"/>
<dbReference type="PANTHER" id="PTHR38248">
    <property type="entry name" value="FUNK1 6"/>
    <property type="match status" value="1"/>
</dbReference>
<feature type="region of interest" description="Disordered" evidence="1">
    <location>
        <begin position="134"/>
        <end position="179"/>
    </location>
</feature>
<sequence>MYGVTRRSPVCASQLPQWRTAMRPFYNFLVETDFQDLHLEDDTVANDAARTFRRTLYRILAECELDDVREDWITRMVAKLTKNATNPLRANESAFVDLLSKLGRFFDAETCHATPPFPFGDVVRALDNFLRPADETPPAVVHGERKKDTLQCTPKKKNNDSPPVLASTPKTVTGVPTLAPTPLKFGTRDLESEAQTQHCVMDRKLAAELRRPLWHTTDDSFFDSFFPAINDIPLPAKFPRVAVEQAVVQWFPNYYTLFRRSEAASPHPPTRDNNPWVWNTSPTRFLIHPEPPKRKVDLFITSERAASRSSAVARAEDDAPDDRTHWSDVVVVGELKCNQSVGDLNPDVVIQVSNYARETFGTQPGRRFVHAFTVINDKMRCWLFTRSGGVASRSFKLSSRGGLELFRRVFVGYLRMDRHALGLADINTRATSIGNQMFHLYPEPLWPSRGIVTRGTTCWMADYVDEPEQEPPFVVKDSWRFAQRGNEAVMLPDCQKAGVEGIAEYISHEESFETETIHGILGQSILRSAVTLDLEWKSKKRPSPYAATLSSAPKRTKSSSVSRSTNVVQRSIASAAPPRRASPRLQQQQQADSRDVEARHWRCFFEPHWWIWKHCCSWCVSVRKTTWRRTGKDASWISTRDPASPLNAGSTGRGCRGWSPSRRILRARCTRQCPPHQPSGSREA</sequence>
<dbReference type="PANTHER" id="PTHR38248:SF2">
    <property type="entry name" value="FUNK1 11"/>
    <property type="match status" value="1"/>
</dbReference>
<feature type="region of interest" description="Disordered" evidence="1">
    <location>
        <begin position="544"/>
        <end position="592"/>
    </location>
</feature>
<feature type="compositionally biased region" description="Low complexity" evidence="1">
    <location>
        <begin position="558"/>
        <end position="591"/>
    </location>
</feature>
<reference evidence="3 4" key="1">
    <citation type="submission" date="2019-09" db="EMBL/GenBank/DDBJ databases">
        <title>Draft genome of the ectomycorrhizal ascomycete Sphaerosporella brunnea.</title>
        <authorList>
            <consortium name="DOE Joint Genome Institute"/>
            <person name="Benucci G.M."/>
            <person name="Marozzi G."/>
            <person name="Antonielli L."/>
            <person name="Sanchez S."/>
            <person name="Marco P."/>
            <person name="Wang X."/>
            <person name="Falini L.B."/>
            <person name="Barry K."/>
            <person name="Haridas S."/>
            <person name="Lipzen A."/>
            <person name="Labutti K."/>
            <person name="Grigoriev I.V."/>
            <person name="Murat C."/>
            <person name="Martin F."/>
            <person name="Albertini E."/>
            <person name="Donnini D."/>
            <person name="Bonito G."/>
        </authorList>
    </citation>
    <scope>NUCLEOTIDE SEQUENCE [LARGE SCALE GENOMIC DNA]</scope>
    <source>
        <strain evidence="3 4">Sb_GMNB300</strain>
    </source>
</reference>
<dbReference type="InParanoid" id="A0A5J5EK08"/>
<organism evidence="3 4">
    <name type="scientific">Sphaerosporella brunnea</name>
    <dbReference type="NCBI Taxonomy" id="1250544"/>
    <lineage>
        <taxon>Eukaryota</taxon>
        <taxon>Fungi</taxon>
        <taxon>Dikarya</taxon>
        <taxon>Ascomycota</taxon>
        <taxon>Pezizomycotina</taxon>
        <taxon>Pezizomycetes</taxon>
        <taxon>Pezizales</taxon>
        <taxon>Pyronemataceae</taxon>
        <taxon>Sphaerosporella</taxon>
    </lineage>
</organism>